<feature type="signal peptide" evidence="7">
    <location>
        <begin position="1"/>
        <end position="21"/>
    </location>
</feature>
<dbReference type="PANTHER" id="PTHR22726">
    <property type="entry name" value="METALLOENDOPEPTIDASE OMA1"/>
    <property type="match status" value="1"/>
</dbReference>
<accession>A0A1I1DSP6</accession>
<dbReference type="STRING" id="927664.SAMN05421780_101439"/>
<dbReference type="InterPro" id="IPR001915">
    <property type="entry name" value="Peptidase_M48"/>
</dbReference>
<keyword evidence="1 6" id="KW-0645">Protease</keyword>
<dbReference type="Proteomes" id="UP000199514">
    <property type="component" value="Unassembled WGS sequence"/>
</dbReference>
<dbReference type="AlphaFoldDB" id="A0A1I1DSP6"/>
<evidence type="ECO:0000256" key="3">
    <source>
        <dbReference type="ARBA" id="ARBA00022801"/>
    </source>
</evidence>
<dbReference type="InterPro" id="IPR051156">
    <property type="entry name" value="Mito/Outer_Membr_Metalloprot"/>
</dbReference>
<reference evidence="9 10" key="1">
    <citation type="submission" date="2016-10" db="EMBL/GenBank/DDBJ databases">
        <authorList>
            <person name="de Groot N.N."/>
        </authorList>
    </citation>
    <scope>NUCLEOTIDE SEQUENCE [LARGE SCALE GENOMIC DNA]</scope>
    <source>
        <strain evidence="9 10">DSM 6793</strain>
    </source>
</reference>
<keyword evidence="2" id="KW-0479">Metal-binding</keyword>
<dbReference type="GO" id="GO:0046872">
    <property type="term" value="F:metal ion binding"/>
    <property type="evidence" value="ECO:0007669"/>
    <property type="project" value="UniProtKB-KW"/>
</dbReference>
<evidence type="ECO:0000259" key="8">
    <source>
        <dbReference type="Pfam" id="PF01435"/>
    </source>
</evidence>
<dbReference type="PANTHER" id="PTHR22726:SF1">
    <property type="entry name" value="METALLOENDOPEPTIDASE OMA1, MITOCHONDRIAL"/>
    <property type="match status" value="1"/>
</dbReference>
<dbReference type="RefSeq" id="WP_091506527.1">
    <property type="nucleotide sequence ID" value="NZ_FOLE01000001.1"/>
</dbReference>
<keyword evidence="4 6" id="KW-0862">Zinc</keyword>
<dbReference type="Gene3D" id="3.30.2010.10">
    <property type="entry name" value="Metalloproteases ('zincins'), catalytic domain"/>
    <property type="match status" value="1"/>
</dbReference>
<gene>
    <name evidence="9" type="ORF">SAMN05421780_101439</name>
</gene>
<comment type="cofactor">
    <cofactor evidence="6">
        <name>Zn(2+)</name>
        <dbReference type="ChEBI" id="CHEBI:29105"/>
    </cofactor>
    <text evidence="6">Binds 1 zinc ion per subunit.</text>
</comment>
<dbReference type="GO" id="GO:0004222">
    <property type="term" value="F:metalloendopeptidase activity"/>
    <property type="evidence" value="ECO:0007669"/>
    <property type="project" value="InterPro"/>
</dbReference>
<dbReference type="OrthoDB" id="9810445at2"/>
<comment type="similarity">
    <text evidence="6">Belongs to the peptidase M48 family.</text>
</comment>
<evidence type="ECO:0000256" key="4">
    <source>
        <dbReference type="ARBA" id="ARBA00022833"/>
    </source>
</evidence>
<evidence type="ECO:0000313" key="10">
    <source>
        <dbReference type="Proteomes" id="UP000199514"/>
    </source>
</evidence>
<organism evidence="9 10">
    <name type="scientific">Flexibacter flexilis DSM 6793</name>
    <dbReference type="NCBI Taxonomy" id="927664"/>
    <lineage>
        <taxon>Bacteria</taxon>
        <taxon>Pseudomonadati</taxon>
        <taxon>Bacteroidota</taxon>
        <taxon>Cytophagia</taxon>
        <taxon>Cytophagales</taxon>
        <taxon>Flexibacteraceae</taxon>
        <taxon>Flexibacter</taxon>
    </lineage>
</organism>
<feature type="domain" description="Peptidase M48" evidence="8">
    <location>
        <begin position="68"/>
        <end position="241"/>
    </location>
</feature>
<evidence type="ECO:0000256" key="6">
    <source>
        <dbReference type="RuleBase" id="RU003983"/>
    </source>
</evidence>
<proteinExistence type="inferred from homology"/>
<name>A0A1I1DSP6_9BACT</name>
<dbReference type="PROSITE" id="PS51257">
    <property type="entry name" value="PROKAR_LIPOPROTEIN"/>
    <property type="match status" value="1"/>
</dbReference>
<keyword evidence="3 6" id="KW-0378">Hydrolase</keyword>
<dbReference type="EMBL" id="FOLE01000001">
    <property type="protein sequence ID" value="SFB77874.1"/>
    <property type="molecule type" value="Genomic_DNA"/>
</dbReference>
<evidence type="ECO:0000256" key="5">
    <source>
        <dbReference type="ARBA" id="ARBA00023049"/>
    </source>
</evidence>
<keyword evidence="5 6" id="KW-0482">Metalloprotease</keyword>
<evidence type="ECO:0000256" key="2">
    <source>
        <dbReference type="ARBA" id="ARBA00022723"/>
    </source>
</evidence>
<dbReference type="GO" id="GO:0016020">
    <property type="term" value="C:membrane"/>
    <property type="evidence" value="ECO:0007669"/>
    <property type="project" value="TreeGrafter"/>
</dbReference>
<evidence type="ECO:0000256" key="1">
    <source>
        <dbReference type="ARBA" id="ARBA00022670"/>
    </source>
</evidence>
<dbReference type="Pfam" id="PF01435">
    <property type="entry name" value="Peptidase_M48"/>
    <property type="match status" value="1"/>
</dbReference>
<sequence length="266" mass="29006">MKKTVFQLAFGLAMAFSLSLASCDKNGNLNLLSVDEDKQLGVQVSAEIAANPTQYPLLPESNTVAYTNLRAIIDRVLNSGKLTYRDEFAWQVKIIQDDNTLNAFCTPGGYIYVYTGLIKYLDTEAQLAGVLGHEIAHADRRHTSRSMTQQYGYNFVVQAILGKDSSLITQMALNLKSLQNSRAHETEADAYSVTYLSATQYPCNGAAGFFEKLIASGQSGSTPAFLSTHPNPDNRVSAINTAADKQGCINRTASSDNFTKLRNALP</sequence>
<feature type="chain" id="PRO_5011646629" evidence="7">
    <location>
        <begin position="22"/>
        <end position="266"/>
    </location>
</feature>
<keyword evidence="10" id="KW-1185">Reference proteome</keyword>
<evidence type="ECO:0000313" key="9">
    <source>
        <dbReference type="EMBL" id="SFB77874.1"/>
    </source>
</evidence>
<evidence type="ECO:0000256" key="7">
    <source>
        <dbReference type="SAM" id="SignalP"/>
    </source>
</evidence>
<protein>
    <submittedName>
        <fullName evidence="9">Peptidase family M48</fullName>
    </submittedName>
</protein>
<dbReference type="GO" id="GO:0051603">
    <property type="term" value="P:proteolysis involved in protein catabolic process"/>
    <property type="evidence" value="ECO:0007669"/>
    <property type="project" value="TreeGrafter"/>
</dbReference>
<keyword evidence="7" id="KW-0732">Signal</keyword>